<keyword evidence="1" id="KW-1133">Transmembrane helix</keyword>
<dbReference type="Proteomes" id="UP000016307">
    <property type="component" value="Unassembled WGS sequence"/>
</dbReference>
<dbReference type="EMBL" id="AOSS01000125">
    <property type="protein sequence ID" value="ERF57135.1"/>
    <property type="molecule type" value="Genomic_DNA"/>
</dbReference>
<reference evidence="3 5" key="1">
    <citation type="journal article" date="2013" name="BMC Genomics">
        <title>Comparative genomics reveals distinct host-interacting traits of three major human-associated propionibacteria.</title>
        <authorList>
            <person name="Mak T.N."/>
            <person name="Schmid M."/>
            <person name="Brzuszkiewicz E."/>
            <person name="Zeng G."/>
            <person name="Meyer R."/>
            <person name="Sfanos K.S."/>
            <person name="Brinkmann V."/>
            <person name="Meyer T.F."/>
            <person name="Bruggemann H."/>
        </authorList>
    </citation>
    <scope>NUCLEOTIDE SEQUENCE [LARGE SCALE GENOMIC DNA]</scope>
    <source>
        <strain evidence="3 5">DSM 20700</strain>
    </source>
</reference>
<dbReference type="InterPro" id="IPR055648">
    <property type="entry name" value="DUF7224"/>
</dbReference>
<dbReference type="Pfam" id="PF23866">
    <property type="entry name" value="DUF7224"/>
    <property type="match status" value="1"/>
</dbReference>
<sequence length="411" mass="44043">MKWSTRLRTAPGAWLSPLVALALVLSTHKPTEEPYWVSRIVADAGAAVITTALCALAGALEGRRLRTVALTCDRVRPWWRVVMAPWAWSATVPTVLLTVLMARHGFATHLLGWQVFGATVVSIWAWALAGIALGLSIPLAVAAPLALATPLAWVLFPPGMSIYWLRHLTGEWIDCCSVTQTLDPAVVAGTAAVNLGLLLASGLAVQARVVRKGRNLLLTTSIVVLACGLAIGASQVNHMDAFPTRPREMALTCRPVTGTSARLCLLPEHEPQRSSVAAAMQRVWPVWAHSGVQLPVVYSEQPVPDTTDAVAVSASPGLTDPSLVTAALASATVTYHCPAPTSGQQPVEIVEFAGRIDAWLRRVARDGGLEVSTDGLDPRDQKWADDLTARSAAVQRHTVSRMQDYLRACPR</sequence>
<feature type="domain" description="DUF7224" evidence="2">
    <location>
        <begin position="264"/>
        <end position="409"/>
    </location>
</feature>
<feature type="transmembrane region" description="Helical" evidence="1">
    <location>
        <begin position="185"/>
        <end position="204"/>
    </location>
</feature>
<protein>
    <submittedName>
        <fullName evidence="4">Membrane protein</fullName>
    </submittedName>
</protein>
<dbReference type="RefSeq" id="WP_021103791.1">
    <property type="nucleotide sequence ID" value="NZ_AOSS01000125.1"/>
</dbReference>
<dbReference type="EMBL" id="JNBU01000026">
    <property type="protein sequence ID" value="OCT42364.1"/>
    <property type="molecule type" value="Genomic_DNA"/>
</dbReference>
<keyword evidence="1" id="KW-0472">Membrane</keyword>
<dbReference type="OrthoDB" id="4965457at2"/>
<evidence type="ECO:0000256" key="1">
    <source>
        <dbReference type="SAM" id="Phobius"/>
    </source>
</evidence>
<reference evidence="4 6" key="2">
    <citation type="submission" date="2014-05" db="EMBL/GenBank/DDBJ databases">
        <authorList>
            <person name="Jahns A.C."/>
            <person name="Eilers H."/>
            <person name="Alexeyev O.A."/>
        </authorList>
    </citation>
    <scope>NUCLEOTIDE SEQUENCE [LARGE SCALE GENOMIC DNA]</scope>
    <source>
        <strain evidence="4 6">DSM 20700</strain>
    </source>
</reference>
<feature type="transmembrane region" description="Helical" evidence="1">
    <location>
        <begin position="216"/>
        <end position="236"/>
    </location>
</feature>
<evidence type="ECO:0000313" key="4">
    <source>
        <dbReference type="EMBL" id="OCT42364.1"/>
    </source>
</evidence>
<proteinExistence type="predicted"/>
<feature type="transmembrane region" description="Helical" evidence="1">
    <location>
        <begin position="145"/>
        <end position="165"/>
    </location>
</feature>
<keyword evidence="1" id="KW-0812">Transmembrane</keyword>
<name>U1GG80_9ACTN</name>
<dbReference type="AlphaFoldDB" id="U1GG80"/>
<dbReference type="PATRIC" id="fig|1160719.4.peg.750"/>
<feature type="transmembrane region" description="Helical" evidence="1">
    <location>
        <begin position="36"/>
        <end position="60"/>
    </location>
</feature>
<keyword evidence="5" id="KW-1185">Reference proteome</keyword>
<evidence type="ECO:0000259" key="2">
    <source>
        <dbReference type="Pfam" id="PF23866"/>
    </source>
</evidence>
<feature type="transmembrane region" description="Helical" evidence="1">
    <location>
        <begin position="113"/>
        <end position="133"/>
    </location>
</feature>
<feature type="transmembrane region" description="Helical" evidence="1">
    <location>
        <begin position="81"/>
        <end position="101"/>
    </location>
</feature>
<comment type="caution">
    <text evidence="3">The sequence shown here is derived from an EMBL/GenBank/DDBJ whole genome shotgun (WGS) entry which is preliminary data.</text>
</comment>
<gene>
    <name evidence="3" type="ORF">H641_03882</name>
    <name evidence="4" type="ORF">L860_10675</name>
</gene>
<evidence type="ECO:0000313" key="3">
    <source>
        <dbReference type="EMBL" id="ERF57135.1"/>
    </source>
</evidence>
<evidence type="ECO:0000313" key="6">
    <source>
        <dbReference type="Proteomes" id="UP000094467"/>
    </source>
</evidence>
<evidence type="ECO:0000313" key="5">
    <source>
        <dbReference type="Proteomes" id="UP000016307"/>
    </source>
</evidence>
<organism evidence="3 5">
    <name type="scientific">Cutibacterium granulosum DSM 20700</name>
    <dbReference type="NCBI Taxonomy" id="1160719"/>
    <lineage>
        <taxon>Bacteria</taxon>
        <taxon>Bacillati</taxon>
        <taxon>Actinomycetota</taxon>
        <taxon>Actinomycetes</taxon>
        <taxon>Propionibacteriales</taxon>
        <taxon>Propionibacteriaceae</taxon>
        <taxon>Cutibacterium</taxon>
    </lineage>
</organism>
<accession>U1GG80</accession>